<comment type="caution">
    <text evidence="2">The sequence shown here is derived from an EMBL/GenBank/DDBJ whole genome shotgun (WGS) entry which is preliminary data.</text>
</comment>
<proteinExistence type="predicted"/>
<gene>
    <name evidence="2" type="ORF">HNQ40_001341</name>
</gene>
<accession>A0A7X0H820</accession>
<protein>
    <submittedName>
        <fullName evidence="2">Uncharacterized protein</fullName>
    </submittedName>
</protein>
<name>A0A7X0H820_9BACT</name>
<sequence>MATSFGALCTDFYINHKLALKMDLPSERETILHFFDRMRKSLPSMNRFKRYEGELALESARKDARYTWLALRRNSIRTGTVNPESMDAAVDYHKLVLELAPYHLTISPLDVDYVELMYGFDLECKQNHDAVVYEALYADTPLGGLLNASIPSEDGPAEDEDGDGEEGSEERSASMAGSILDVQPIFGQSLNASGDLQAYYEVKTRPKSRRGSSKRYSGEPISLFLTIRKYGPVDDLGDMAKTVQLLNAYAEELATAKLIPDLLTPITQQIGSSA</sequence>
<organism evidence="2 3">
    <name type="scientific">Algisphaera agarilytica</name>
    <dbReference type="NCBI Taxonomy" id="1385975"/>
    <lineage>
        <taxon>Bacteria</taxon>
        <taxon>Pseudomonadati</taxon>
        <taxon>Planctomycetota</taxon>
        <taxon>Phycisphaerae</taxon>
        <taxon>Phycisphaerales</taxon>
        <taxon>Phycisphaeraceae</taxon>
        <taxon>Algisphaera</taxon>
    </lineage>
</organism>
<keyword evidence="3" id="KW-1185">Reference proteome</keyword>
<evidence type="ECO:0000256" key="1">
    <source>
        <dbReference type="SAM" id="MobiDB-lite"/>
    </source>
</evidence>
<dbReference type="AlphaFoldDB" id="A0A7X0H820"/>
<dbReference type="Proteomes" id="UP000541810">
    <property type="component" value="Unassembled WGS sequence"/>
</dbReference>
<evidence type="ECO:0000313" key="2">
    <source>
        <dbReference type="EMBL" id="MBB6429535.1"/>
    </source>
</evidence>
<evidence type="ECO:0000313" key="3">
    <source>
        <dbReference type="Proteomes" id="UP000541810"/>
    </source>
</evidence>
<dbReference type="RefSeq" id="WP_184677109.1">
    <property type="nucleotide sequence ID" value="NZ_JACHGY010000001.1"/>
</dbReference>
<feature type="region of interest" description="Disordered" evidence="1">
    <location>
        <begin position="147"/>
        <end position="174"/>
    </location>
</feature>
<feature type="compositionally biased region" description="Acidic residues" evidence="1">
    <location>
        <begin position="155"/>
        <end position="168"/>
    </location>
</feature>
<dbReference type="EMBL" id="JACHGY010000001">
    <property type="protein sequence ID" value="MBB6429535.1"/>
    <property type="molecule type" value="Genomic_DNA"/>
</dbReference>
<reference evidence="2 3" key="1">
    <citation type="submission" date="2020-08" db="EMBL/GenBank/DDBJ databases">
        <title>Genomic Encyclopedia of Type Strains, Phase IV (KMG-IV): sequencing the most valuable type-strain genomes for metagenomic binning, comparative biology and taxonomic classification.</title>
        <authorList>
            <person name="Goeker M."/>
        </authorList>
    </citation>
    <scope>NUCLEOTIDE SEQUENCE [LARGE SCALE GENOMIC DNA]</scope>
    <source>
        <strain evidence="2 3">DSM 103725</strain>
    </source>
</reference>